<protein>
    <recommendedName>
        <fullName evidence="3">YecA family protein</fullName>
    </recommendedName>
</protein>
<dbReference type="InterPro" id="IPR011978">
    <property type="entry name" value="YgfB-like"/>
</dbReference>
<evidence type="ECO:0000313" key="1">
    <source>
        <dbReference type="EMBL" id="RZU00756.1"/>
    </source>
</evidence>
<dbReference type="Gene3D" id="3.10.450.50">
    <property type="match status" value="1"/>
</dbReference>
<keyword evidence="2" id="KW-1185">Reference proteome</keyword>
<gene>
    <name evidence="1" type="ORF">EV670_1468</name>
</gene>
<sequence>MAKSHPPALSGAPLSDAEIGEMDDLLAAIPAPRESLDAVMLDGYLCGVLAQPQVLAPEQWLPPVFDWHWGDPDGEAPKEPLGPDSEGWHAAKHERLVALLMSHHATLERQLREDAWFDPLVMEPQDEAGNPITGAAAVQPALAPWVAGFEHALTQFPGLEAMSHEDLPDLLACVRRHLPLEDEDEQAFAKALDAEHPLKSLDAGIEDLVANVVALADLGRAQLFSVDTVRRVEPKVGRNDPCPCGSGKKFKQCHGR</sequence>
<evidence type="ECO:0008006" key="3">
    <source>
        <dbReference type="Google" id="ProtNLM"/>
    </source>
</evidence>
<evidence type="ECO:0000313" key="2">
    <source>
        <dbReference type="Proteomes" id="UP000293671"/>
    </source>
</evidence>
<dbReference type="SUPFAM" id="SSF101327">
    <property type="entry name" value="YgfB-like"/>
    <property type="match status" value="1"/>
</dbReference>
<organism evidence="1 2">
    <name type="scientific">Rivibacter subsaxonicus</name>
    <dbReference type="NCBI Taxonomy" id="457575"/>
    <lineage>
        <taxon>Bacteria</taxon>
        <taxon>Pseudomonadati</taxon>
        <taxon>Pseudomonadota</taxon>
        <taxon>Betaproteobacteria</taxon>
        <taxon>Burkholderiales</taxon>
        <taxon>Rivibacter</taxon>
    </lineage>
</organism>
<reference evidence="1 2" key="1">
    <citation type="submission" date="2019-02" db="EMBL/GenBank/DDBJ databases">
        <title>Genomic Encyclopedia of Type Strains, Phase IV (KMG-IV): sequencing the most valuable type-strain genomes for metagenomic binning, comparative biology and taxonomic classification.</title>
        <authorList>
            <person name="Goeker M."/>
        </authorList>
    </citation>
    <scope>NUCLEOTIDE SEQUENCE [LARGE SCALE GENOMIC DNA]</scope>
    <source>
        <strain evidence="1 2">DSM 19570</strain>
    </source>
</reference>
<dbReference type="NCBIfam" id="TIGR02292">
    <property type="entry name" value="ygfB_yecA"/>
    <property type="match status" value="1"/>
</dbReference>
<dbReference type="Gene3D" id="1.20.120.740">
    <property type="entry name" value="YgfB uncharacterised protein family UPF0149, PF03695"/>
    <property type="match status" value="1"/>
</dbReference>
<name>A0A4V2FU62_9BURK</name>
<dbReference type="PANTHER" id="PTHR33747">
    <property type="entry name" value="UPF0225 PROTEIN SCO1677"/>
    <property type="match status" value="1"/>
</dbReference>
<dbReference type="Pfam" id="PF02810">
    <property type="entry name" value="SEC-C"/>
    <property type="match status" value="1"/>
</dbReference>
<dbReference type="RefSeq" id="WP_130431192.1">
    <property type="nucleotide sequence ID" value="NZ_SHKP01000005.1"/>
</dbReference>
<dbReference type="Proteomes" id="UP000293671">
    <property type="component" value="Unassembled WGS sequence"/>
</dbReference>
<dbReference type="SUPFAM" id="SSF103642">
    <property type="entry name" value="Sec-C motif"/>
    <property type="match status" value="1"/>
</dbReference>
<dbReference type="EMBL" id="SHKP01000005">
    <property type="protein sequence ID" value="RZU00756.1"/>
    <property type="molecule type" value="Genomic_DNA"/>
</dbReference>
<dbReference type="Pfam" id="PF03695">
    <property type="entry name" value="UPF0149"/>
    <property type="match status" value="1"/>
</dbReference>
<proteinExistence type="predicted"/>
<dbReference type="AlphaFoldDB" id="A0A4V2FU62"/>
<dbReference type="OrthoDB" id="570299at2"/>
<accession>A0A4V2FU62</accession>
<dbReference type="PANTHER" id="PTHR33747:SF1">
    <property type="entry name" value="ADENYLATE CYCLASE-ASSOCIATED CAP C-TERMINAL DOMAIN-CONTAINING PROTEIN"/>
    <property type="match status" value="1"/>
</dbReference>
<dbReference type="InterPro" id="IPR004027">
    <property type="entry name" value="SEC_C_motif"/>
</dbReference>
<comment type="caution">
    <text evidence="1">The sequence shown here is derived from an EMBL/GenBank/DDBJ whole genome shotgun (WGS) entry which is preliminary data.</text>
</comment>
<dbReference type="InterPro" id="IPR036255">
    <property type="entry name" value="YgfB-like_sf"/>
</dbReference>